<feature type="compositionally biased region" description="Low complexity" evidence="3">
    <location>
        <begin position="662"/>
        <end position="682"/>
    </location>
</feature>
<gene>
    <name evidence="5" type="ORF">SCHCODRAFT_245859</name>
</gene>
<sequence>MAETAQPAPELSPIDQLLKTLGMTRDDLDKRSRQMRQFLDNDGARGADVVPSVTAPAPEAQPCTRLGRSQAAYARPMSRASSMTGRDASPPATPVKAEPRDATVPLSMEAVIERQNQSRREKKRKEKASGRAPMGHPPSPTPSASRAASVASSRGVSVQPQASRSTDNANQMGASLFTPSMSKYYREHTLVEPMKASARTMTAPASTSSATSTASTAAAKSSQPPSSSASYNPYLAYPRYLPLPYPAAGGSGAQPVTPQANRTLPRDTTFSSNSFPPSSPPQASPQSSPAHGIVNLVSSPGGPANGSPSQETDNEAMPFKLPPGPYSPFKPERSYAAIIGQAILSSPEHRLTLQEIYDWITIVYPYFKRGETTWMNSIRHVLSTTVVFRKVPRDRSVGRSLWAIWDQDLECFEGGGFKKHKCKDANVKEPSRSNRRKRAAEDEDAATAERAPKKARPALDSPPSPAAVPALHAQPLFPPTRPATHHQPYYAATEQPPGIIFPPLPATSNFQRVAMSAVAAASSSSSSFPASQNGSEHGEQDEELEDGSPVEPPAMRRRPPRSTGSISSLPSVPALTPNHSSSSPPSSMPPSSDADFSAAEDDDDYSSNKHRSSNDTVTGTELDIELPPDSDMTSDGLMHPAPLYTRSRSSSSALQPGIMLDAARPPSAGSSSSSSSSRLPGKRLSLNDLIDIPDVSLSLAPCTFGTDPTQDPRPLPPIRSPSSPGYRHSESTRVHVLRRSVSPGPPSTPPPRQARKRSLQYSPSGGRSPLSQMSPVTSLEHYKSHLDHPMAGQSSSHMRSPPNGNTRQTTPPRRMVTPPRKSVTLANLWPHTSPYRTPTRGYPGMSPFRTPNGRLVLDDYDTSALLDEEVRRSALRGMGDSPGGFFGKGRSHLLYDSPGALDTSPGTAGPRYY</sequence>
<dbReference type="EMBL" id="GL377305">
    <property type="protein sequence ID" value="EFI97746.1"/>
    <property type="molecule type" value="Genomic_DNA"/>
</dbReference>
<evidence type="ECO:0000256" key="1">
    <source>
        <dbReference type="ARBA" id="ARBA00023125"/>
    </source>
</evidence>
<feature type="compositionally biased region" description="Polar residues" evidence="3">
    <location>
        <begin position="254"/>
        <end position="269"/>
    </location>
</feature>
<dbReference type="InterPro" id="IPR001766">
    <property type="entry name" value="Fork_head_dom"/>
</dbReference>
<dbReference type="OMA" id="TRIIKAP"/>
<dbReference type="Pfam" id="PF00250">
    <property type="entry name" value="Forkhead"/>
    <property type="match status" value="1"/>
</dbReference>
<dbReference type="eggNOG" id="KOG3563">
    <property type="taxonomic scope" value="Eukaryota"/>
</dbReference>
<feature type="region of interest" description="Disordered" evidence="3">
    <location>
        <begin position="698"/>
        <end position="775"/>
    </location>
</feature>
<feature type="compositionally biased region" description="Polar residues" evidence="3">
    <location>
        <begin position="759"/>
        <end position="775"/>
    </location>
</feature>
<dbReference type="VEuPathDB" id="FungiDB:SCHCODRAFT_02221599"/>
<dbReference type="Gene3D" id="1.10.10.10">
    <property type="entry name" value="Winged helix-like DNA-binding domain superfamily/Winged helix DNA-binding domain"/>
    <property type="match status" value="1"/>
</dbReference>
<dbReference type="GeneID" id="9595369"/>
<dbReference type="Proteomes" id="UP000007431">
    <property type="component" value="Unassembled WGS sequence"/>
</dbReference>
<feature type="region of interest" description="Disordered" evidence="3">
    <location>
        <begin position="424"/>
        <end position="486"/>
    </location>
</feature>
<feature type="domain" description="Fork-head" evidence="4">
    <location>
        <begin position="330"/>
        <end position="422"/>
    </location>
</feature>
<dbReference type="HOGENOM" id="CLU_341631_0_0_1"/>
<dbReference type="RefSeq" id="XP_003032649.1">
    <property type="nucleotide sequence ID" value="XM_003032603.1"/>
</dbReference>
<feature type="region of interest" description="Disordered" evidence="3">
    <location>
        <begin position="250"/>
        <end position="323"/>
    </location>
</feature>
<dbReference type="PRINTS" id="PR00053">
    <property type="entry name" value="FORKHEAD"/>
</dbReference>
<keyword evidence="6" id="KW-1185">Reference proteome</keyword>
<accession>D8Q0I5</accession>
<dbReference type="STRING" id="578458.D8Q0I5"/>
<dbReference type="InterPro" id="IPR050211">
    <property type="entry name" value="FOX_domain-containing"/>
</dbReference>
<feature type="region of interest" description="Disordered" evidence="3">
    <location>
        <begin position="39"/>
        <end position="174"/>
    </location>
</feature>
<protein>
    <recommendedName>
        <fullName evidence="4">Fork-head domain-containing protein</fullName>
    </recommendedName>
</protein>
<keyword evidence="2" id="KW-0539">Nucleus</keyword>
<feature type="compositionally biased region" description="Polar residues" evidence="3">
    <location>
        <begin position="792"/>
        <end position="805"/>
    </location>
</feature>
<dbReference type="InParanoid" id="D8Q0I5"/>
<feature type="compositionally biased region" description="Low complexity" evidence="3">
    <location>
        <begin position="142"/>
        <end position="158"/>
    </location>
</feature>
<evidence type="ECO:0000256" key="2">
    <source>
        <dbReference type="PROSITE-ProRule" id="PRU00089"/>
    </source>
</evidence>
<keyword evidence="1 2" id="KW-0238">DNA-binding</keyword>
<evidence type="ECO:0000259" key="4">
    <source>
        <dbReference type="PROSITE" id="PS50039"/>
    </source>
</evidence>
<feature type="region of interest" description="Disordered" evidence="3">
    <location>
        <begin position="197"/>
        <end position="230"/>
    </location>
</feature>
<feature type="compositionally biased region" description="Acidic residues" evidence="3">
    <location>
        <begin position="539"/>
        <end position="548"/>
    </location>
</feature>
<dbReference type="AlphaFoldDB" id="D8Q0I5"/>
<organism evidence="6">
    <name type="scientific">Schizophyllum commune (strain H4-8 / FGSC 9210)</name>
    <name type="common">Split gill fungus</name>
    <dbReference type="NCBI Taxonomy" id="578458"/>
    <lineage>
        <taxon>Eukaryota</taxon>
        <taxon>Fungi</taxon>
        <taxon>Dikarya</taxon>
        <taxon>Basidiomycota</taxon>
        <taxon>Agaricomycotina</taxon>
        <taxon>Agaricomycetes</taxon>
        <taxon>Agaricomycetidae</taxon>
        <taxon>Agaricales</taxon>
        <taxon>Schizophyllaceae</taxon>
        <taxon>Schizophyllum</taxon>
    </lineage>
</organism>
<dbReference type="KEGG" id="scm:SCHCO_02221599"/>
<reference evidence="5 6" key="1">
    <citation type="journal article" date="2010" name="Nat. Biotechnol.">
        <title>Genome sequence of the model mushroom Schizophyllum commune.</title>
        <authorList>
            <person name="Ohm R.A."/>
            <person name="de Jong J.F."/>
            <person name="Lugones L.G."/>
            <person name="Aerts A."/>
            <person name="Kothe E."/>
            <person name="Stajich J.E."/>
            <person name="de Vries R.P."/>
            <person name="Record E."/>
            <person name="Levasseur A."/>
            <person name="Baker S.E."/>
            <person name="Bartholomew K.A."/>
            <person name="Coutinho P.M."/>
            <person name="Erdmann S."/>
            <person name="Fowler T.J."/>
            <person name="Gathman A.C."/>
            <person name="Lombard V."/>
            <person name="Henrissat B."/>
            <person name="Knabe N."/>
            <person name="Kuees U."/>
            <person name="Lilly W.W."/>
            <person name="Lindquist E."/>
            <person name="Lucas S."/>
            <person name="Magnuson J.K."/>
            <person name="Piumi F."/>
            <person name="Raudaskoski M."/>
            <person name="Salamov A."/>
            <person name="Schmutz J."/>
            <person name="Schwarze F.W.M.R."/>
            <person name="vanKuyk P.A."/>
            <person name="Horton J.S."/>
            <person name="Grigoriev I.V."/>
            <person name="Woesten H.A.B."/>
        </authorList>
    </citation>
    <scope>NUCLEOTIDE SEQUENCE [LARGE SCALE GENOMIC DNA]</scope>
    <source>
        <strain evidence="6">H4-8 / FGSC 9210</strain>
    </source>
</reference>
<feature type="compositionally biased region" description="Pro residues" evidence="3">
    <location>
        <begin position="743"/>
        <end position="752"/>
    </location>
</feature>
<evidence type="ECO:0000256" key="3">
    <source>
        <dbReference type="SAM" id="MobiDB-lite"/>
    </source>
</evidence>
<dbReference type="GO" id="GO:0005634">
    <property type="term" value="C:nucleus"/>
    <property type="evidence" value="ECO:0007669"/>
    <property type="project" value="UniProtKB-SubCell"/>
</dbReference>
<dbReference type="OrthoDB" id="5954824at2759"/>
<dbReference type="PANTHER" id="PTHR11829">
    <property type="entry name" value="FORKHEAD BOX PROTEIN"/>
    <property type="match status" value="1"/>
</dbReference>
<dbReference type="GO" id="GO:0000978">
    <property type="term" value="F:RNA polymerase II cis-regulatory region sequence-specific DNA binding"/>
    <property type="evidence" value="ECO:0007669"/>
    <property type="project" value="TreeGrafter"/>
</dbReference>
<dbReference type="InterPro" id="IPR036388">
    <property type="entry name" value="WH-like_DNA-bd_sf"/>
</dbReference>
<dbReference type="GO" id="GO:0000981">
    <property type="term" value="F:DNA-binding transcription factor activity, RNA polymerase II-specific"/>
    <property type="evidence" value="ECO:0007669"/>
    <property type="project" value="TreeGrafter"/>
</dbReference>
<dbReference type="SMART" id="SM00339">
    <property type="entry name" value="FH"/>
    <property type="match status" value="1"/>
</dbReference>
<feature type="compositionally biased region" description="Low complexity" evidence="3">
    <location>
        <begin position="298"/>
        <end position="309"/>
    </location>
</feature>
<proteinExistence type="predicted"/>
<feature type="compositionally biased region" description="Polar residues" evidence="3">
    <location>
        <begin position="159"/>
        <end position="174"/>
    </location>
</feature>
<feature type="compositionally biased region" description="Low complexity" evidence="3">
    <location>
        <begin position="806"/>
        <end position="819"/>
    </location>
</feature>
<dbReference type="PANTHER" id="PTHR11829:SF343">
    <property type="entry name" value="FORK-HEAD DOMAIN-CONTAINING PROTEIN"/>
    <property type="match status" value="1"/>
</dbReference>
<dbReference type="PROSITE" id="PS50039">
    <property type="entry name" value="FORK_HEAD_3"/>
    <property type="match status" value="1"/>
</dbReference>
<evidence type="ECO:0000313" key="6">
    <source>
        <dbReference type="Proteomes" id="UP000007431"/>
    </source>
</evidence>
<dbReference type="SUPFAM" id="SSF46785">
    <property type="entry name" value="Winged helix' DNA-binding domain"/>
    <property type="match status" value="1"/>
</dbReference>
<evidence type="ECO:0000313" key="5">
    <source>
        <dbReference type="EMBL" id="EFI97746.1"/>
    </source>
</evidence>
<feature type="compositionally biased region" description="Low complexity" evidence="3">
    <location>
        <begin position="580"/>
        <end position="597"/>
    </location>
</feature>
<feature type="DNA-binding region" description="Fork-head" evidence="2">
    <location>
        <begin position="330"/>
        <end position="422"/>
    </location>
</feature>
<comment type="subcellular location">
    <subcellularLocation>
        <location evidence="2">Nucleus</location>
    </subcellularLocation>
</comment>
<feature type="region of interest" description="Disordered" evidence="3">
    <location>
        <begin position="787"/>
        <end position="819"/>
    </location>
</feature>
<name>D8Q0I5_SCHCM</name>
<feature type="region of interest" description="Disordered" evidence="3">
    <location>
        <begin position="524"/>
        <end position="682"/>
    </location>
</feature>
<dbReference type="InterPro" id="IPR036390">
    <property type="entry name" value="WH_DNA-bd_sf"/>
</dbReference>